<keyword evidence="7" id="KW-1185">Reference proteome</keyword>
<evidence type="ECO:0000256" key="2">
    <source>
        <dbReference type="ARBA" id="ARBA00004613"/>
    </source>
</evidence>
<dbReference type="Proteomes" id="UP000621799">
    <property type="component" value="Unassembled WGS sequence"/>
</dbReference>
<evidence type="ECO:0000313" key="7">
    <source>
        <dbReference type="Proteomes" id="UP000621799"/>
    </source>
</evidence>
<evidence type="ECO:0000313" key="6">
    <source>
        <dbReference type="EMBL" id="MBE9040267.1"/>
    </source>
</evidence>
<name>A0A928Z6D6_9CYAN</name>
<dbReference type="SUPFAM" id="SSF51120">
    <property type="entry name" value="beta-Roll"/>
    <property type="match status" value="2"/>
</dbReference>
<dbReference type="Pfam" id="PF00353">
    <property type="entry name" value="HemolysinCabind"/>
    <property type="match status" value="4"/>
</dbReference>
<dbReference type="InterPro" id="IPR011049">
    <property type="entry name" value="Serralysin-like_metalloprot_C"/>
</dbReference>
<sequence length="700" mass="69256">MTTILTPEADFFPGTIGDDTVIALGGIDVLVGIEGNDFLSGNADGDLIFGGAGIDILFGGQGDDTVAGEADDDNIAGEAGNDLLFGNAGNDFLVGGDGDDSLFAGQGDDMAMGEAENDLLFGDLGNDTMFGNQGDDTVFGNGGVDVLFGGQGNDTMFGGQGDDFVAGNIGDDSVFGDLGNDIIGGGQGSDTLQGGEGQDLIFGGDGNDRLLGDLGNDTLTGELGGDVFVIISDIGSADIITDYRANEDFLQLGSGLQFENLDIAQGTGFNINDTIISTTEGQLLAVLVGVPATTITVESFNVPTDLPGGGDAGGGSGGDSTAPRLQGAELLVADTPGVIGEITASGATSFNITAVENSTGTAVENAFTIDEMGQLSLTEAGATALDAEGVSFLDVTLNAGADGQDPEAGTIRVYARVSQAIGDAEIGNGTDTSAGEAEDTIRIAPGTYSEALNINNPVKLIGPNVGGPVEGESRGDEAILAGGVAIVGVTDVTIDGLELTGSGINAAGSNLAIQNNVFSAMTETAISARNLETGTIANNTITLETAGAAVDGIVVDAVTGVTLENNTINTPAAGGSGIEIGSSSTSTNVTVTGNTIAGTDGAGIANTDGGITLTDGDFMSLSITDNTVSGYTTEGTGSLLFATGTTIAEATQVTITGNIFGPNSVVSASAGVSTLGLSGNFIAEGTALMGTDVEPSTLFG</sequence>
<dbReference type="InterPro" id="IPR018511">
    <property type="entry name" value="Hemolysin-typ_Ca-bd_CS"/>
</dbReference>
<dbReference type="PROSITE" id="PS00330">
    <property type="entry name" value="HEMOLYSIN_CALCIUM"/>
    <property type="match status" value="2"/>
</dbReference>
<feature type="domain" description="Right handed beta helix" evidence="5">
    <location>
        <begin position="482"/>
        <end position="611"/>
    </location>
</feature>
<dbReference type="SUPFAM" id="SSF51126">
    <property type="entry name" value="Pectin lyase-like"/>
    <property type="match status" value="1"/>
</dbReference>
<evidence type="ECO:0000256" key="1">
    <source>
        <dbReference type="ARBA" id="ARBA00002822"/>
    </source>
</evidence>
<dbReference type="InterPro" id="IPR006626">
    <property type="entry name" value="PbH1"/>
</dbReference>
<organism evidence="6 7">
    <name type="scientific">Zarconia navalis LEGE 11467</name>
    <dbReference type="NCBI Taxonomy" id="1828826"/>
    <lineage>
        <taxon>Bacteria</taxon>
        <taxon>Bacillati</taxon>
        <taxon>Cyanobacteriota</taxon>
        <taxon>Cyanophyceae</taxon>
        <taxon>Oscillatoriophycideae</taxon>
        <taxon>Oscillatoriales</taxon>
        <taxon>Oscillatoriales incertae sedis</taxon>
        <taxon>Zarconia</taxon>
        <taxon>Zarconia navalis</taxon>
    </lineage>
</organism>
<dbReference type="Gene3D" id="2.150.10.10">
    <property type="entry name" value="Serralysin-like metalloprotease, C-terminal"/>
    <property type="match status" value="3"/>
</dbReference>
<evidence type="ECO:0000256" key="3">
    <source>
        <dbReference type="ARBA" id="ARBA00022525"/>
    </source>
</evidence>
<dbReference type="PANTHER" id="PTHR38340:SF1">
    <property type="entry name" value="S-LAYER PROTEIN"/>
    <property type="match status" value="1"/>
</dbReference>
<comment type="subcellular location">
    <subcellularLocation>
        <location evidence="2">Secreted</location>
    </subcellularLocation>
</comment>
<feature type="compositionally biased region" description="Gly residues" evidence="4">
    <location>
        <begin position="307"/>
        <end position="318"/>
    </location>
</feature>
<dbReference type="EMBL" id="JADEXN010000069">
    <property type="protein sequence ID" value="MBE9040267.1"/>
    <property type="molecule type" value="Genomic_DNA"/>
</dbReference>
<dbReference type="AlphaFoldDB" id="A0A928Z6D6"/>
<protein>
    <submittedName>
        <fullName evidence="6">Right-handed parallel beta-helix repeat-containing protein</fullName>
    </submittedName>
</protein>
<evidence type="ECO:0000256" key="4">
    <source>
        <dbReference type="SAM" id="MobiDB-lite"/>
    </source>
</evidence>
<dbReference type="RefSeq" id="WP_264320521.1">
    <property type="nucleotide sequence ID" value="NZ_JADEXN010000069.1"/>
</dbReference>
<reference evidence="6" key="1">
    <citation type="submission" date="2020-10" db="EMBL/GenBank/DDBJ databases">
        <authorList>
            <person name="Castelo-Branco R."/>
            <person name="Eusebio N."/>
            <person name="Adriana R."/>
            <person name="Vieira A."/>
            <person name="Brugerolle De Fraissinette N."/>
            <person name="Rezende De Castro R."/>
            <person name="Schneider M.P."/>
            <person name="Vasconcelos V."/>
            <person name="Leao P.N."/>
        </authorList>
    </citation>
    <scope>NUCLEOTIDE SEQUENCE</scope>
    <source>
        <strain evidence="6">LEGE 11467</strain>
    </source>
</reference>
<dbReference type="Pfam" id="PF13229">
    <property type="entry name" value="Beta_helix"/>
    <property type="match status" value="1"/>
</dbReference>
<dbReference type="InterPro" id="IPR011050">
    <property type="entry name" value="Pectin_lyase_fold/virulence"/>
</dbReference>
<dbReference type="PANTHER" id="PTHR38340">
    <property type="entry name" value="S-LAYER PROTEIN"/>
    <property type="match status" value="1"/>
</dbReference>
<dbReference type="InterPro" id="IPR050557">
    <property type="entry name" value="RTX_toxin/Mannuronan_C5-epim"/>
</dbReference>
<dbReference type="GO" id="GO:0005576">
    <property type="term" value="C:extracellular region"/>
    <property type="evidence" value="ECO:0007669"/>
    <property type="project" value="UniProtKB-SubCell"/>
</dbReference>
<proteinExistence type="predicted"/>
<comment type="caution">
    <text evidence="6">The sequence shown here is derived from an EMBL/GenBank/DDBJ whole genome shotgun (WGS) entry which is preliminary data.</text>
</comment>
<dbReference type="GO" id="GO:0005509">
    <property type="term" value="F:calcium ion binding"/>
    <property type="evidence" value="ECO:0007669"/>
    <property type="project" value="InterPro"/>
</dbReference>
<evidence type="ECO:0000259" key="5">
    <source>
        <dbReference type="Pfam" id="PF13229"/>
    </source>
</evidence>
<dbReference type="InterPro" id="IPR001343">
    <property type="entry name" value="Hemolysn_Ca-bd"/>
</dbReference>
<keyword evidence="3" id="KW-0964">Secreted</keyword>
<dbReference type="InterPro" id="IPR012334">
    <property type="entry name" value="Pectin_lyas_fold"/>
</dbReference>
<accession>A0A928Z6D6</accession>
<dbReference type="InterPro" id="IPR039448">
    <property type="entry name" value="Beta_helix"/>
</dbReference>
<dbReference type="SMART" id="SM00710">
    <property type="entry name" value="PbH1"/>
    <property type="match status" value="5"/>
</dbReference>
<comment type="function">
    <text evidence="1">Converts beta-D-mannuronic acid (M) to alpha-L-guluronic acid (G), producing a polymer with gel-forming capacity, required for the formation of the cyst coat.</text>
</comment>
<dbReference type="PRINTS" id="PR00313">
    <property type="entry name" value="CABNDNGRPT"/>
</dbReference>
<dbReference type="Gene3D" id="2.160.20.10">
    <property type="entry name" value="Single-stranded right-handed beta-helix, Pectin lyase-like"/>
    <property type="match status" value="1"/>
</dbReference>
<feature type="region of interest" description="Disordered" evidence="4">
    <location>
        <begin position="304"/>
        <end position="323"/>
    </location>
</feature>
<gene>
    <name evidence="6" type="ORF">IQ235_05605</name>
</gene>